<keyword evidence="3" id="KW-1185">Reference proteome</keyword>
<feature type="chain" id="PRO_5034803705" evidence="1">
    <location>
        <begin position="22"/>
        <end position="203"/>
    </location>
</feature>
<sequence>MQLINLFASLLIACAAGSASATTLKWHVGARCTGGVIETVSDGKSGQCILLGQGRTARSISFNGAKGIEFFESGGKHDACTNGAQASSTHNSGCVTAPAGFNWASVRESPVDGFGWRCAGRGGCNRFSVEGGLDSRGTDRKETITKTRERFGDEHSAAAVARLAAGSELEARKELKARTLSIFTEHQGKPSAVLPGNTNSSIH</sequence>
<dbReference type="AlphaFoldDB" id="A0A8H6S8D9"/>
<dbReference type="RefSeq" id="XP_037215845.1">
    <property type="nucleotide sequence ID" value="XM_037368013.1"/>
</dbReference>
<dbReference type="GeneID" id="59350529"/>
<evidence type="ECO:0000313" key="3">
    <source>
        <dbReference type="Proteomes" id="UP000636479"/>
    </source>
</evidence>
<evidence type="ECO:0000256" key="1">
    <source>
        <dbReference type="SAM" id="SignalP"/>
    </source>
</evidence>
<accession>A0A8H6S8D9</accession>
<organism evidence="2 3">
    <name type="scientific">Mycena indigotica</name>
    <dbReference type="NCBI Taxonomy" id="2126181"/>
    <lineage>
        <taxon>Eukaryota</taxon>
        <taxon>Fungi</taxon>
        <taxon>Dikarya</taxon>
        <taxon>Basidiomycota</taxon>
        <taxon>Agaricomycotina</taxon>
        <taxon>Agaricomycetes</taxon>
        <taxon>Agaricomycetidae</taxon>
        <taxon>Agaricales</taxon>
        <taxon>Marasmiineae</taxon>
        <taxon>Mycenaceae</taxon>
        <taxon>Mycena</taxon>
    </lineage>
</organism>
<dbReference type="OrthoDB" id="2928732at2759"/>
<keyword evidence="1" id="KW-0732">Signal</keyword>
<reference evidence="2" key="1">
    <citation type="submission" date="2020-05" db="EMBL/GenBank/DDBJ databases">
        <title>Mycena genomes resolve the evolution of fungal bioluminescence.</title>
        <authorList>
            <person name="Tsai I.J."/>
        </authorList>
    </citation>
    <scope>NUCLEOTIDE SEQUENCE</scope>
    <source>
        <strain evidence="2">171206Taipei</strain>
    </source>
</reference>
<dbReference type="Proteomes" id="UP000636479">
    <property type="component" value="Unassembled WGS sequence"/>
</dbReference>
<protein>
    <submittedName>
        <fullName evidence="2">Uncharacterized protein</fullName>
    </submittedName>
</protein>
<name>A0A8H6S8D9_9AGAR</name>
<gene>
    <name evidence="2" type="ORF">MIND_01148200</name>
</gene>
<feature type="signal peptide" evidence="1">
    <location>
        <begin position="1"/>
        <end position="21"/>
    </location>
</feature>
<evidence type="ECO:0000313" key="2">
    <source>
        <dbReference type="EMBL" id="KAF7293682.1"/>
    </source>
</evidence>
<comment type="caution">
    <text evidence="2">The sequence shown here is derived from an EMBL/GenBank/DDBJ whole genome shotgun (WGS) entry which is preliminary data.</text>
</comment>
<proteinExistence type="predicted"/>
<dbReference type="EMBL" id="JACAZF010000010">
    <property type="protein sequence ID" value="KAF7293682.1"/>
    <property type="molecule type" value="Genomic_DNA"/>
</dbReference>